<dbReference type="Proteomes" id="UP000077671">
    <property type="component" value="Unassembled WGS sequence"/>
</dbReference>
<reference evidence="1" key="2">
    <citation type="journal article" date="2019" name="IMA Fungus">
        <title>Genome sequencing and comparison of five Tilletia species to identify candidate genes for the detection of regulated species infecting wheat.</title>
        <authorList>
            <person name="Nguyen H.D.T."/>
            <person name="Sultana T."/>
            <person name="Kesanakurti P."/>
            <person name="Hambleton S."/>
        </authorList>
    </citation>
    <scope>NUCLEOTIDE SEQUENCE</scope>
    <source>
        <strain evidence="1">DAOMC 238032</strain>
    </source>
</reference>
<gene>
    <name evidence="1" type="ORF">A4X03_0g2873</name>
</gene>
<accession>A0A177VEA9</accession>
<comment type="caution">
    <text evidence="1">The sequence shown here is derived from an EMBL/GenBank/DDBJ whole genome shotgun (WGS) entry which is preliminary data.</text>
</comment>
<evidence type="ECO:0000313" key="1">
    <source>
        <dbReference type="EMBL" id="KAE8261909.1"/>
    </source>
</evidence>
<dbReference type="AlphaFoldDB" id="A0A177VEA9"/>
<dbReference type="EMBL" id="LWDD02000304">
    <property type="protein sequence ID" value="KAE8261909.1"/>
    <property type="molecule type" value="Genomic_DNA"/>
</dbReference>
<organism evidence="1 2">
    <name type="scientific">Tilletia caries</name>
    <name type="common">wheat bunt fungus</name>
    <dbReference type="NCBI Taxonomy" id="13290"/>
    <lineage>
        <taxon>Eukaryota</taxon>
        <taxon>Fungi</taxon>
        <taxon>Dikarya</taxon>
        <taxon>Basidiomycota</taxon>
        <taxon>Ustilaginomycotina</taxon>
        <taxon>Exobasidiomycetes</taxon>
        <taxon>Tilletiales</taxon>
        <taxon>Tilletiaceae</taxon>
        <taxon>Tilletia</taxon>
    </lineage>
</organism>
<protein>
    <submittedName>
        <fullName evidence="1">Uncharacterized protein</fullName>
    </submittedName>
</protein>
<reference evidence="1" key="1">
    <citation type="submission" date="2016-04" db="EMBL/GenBank/DDBJ databases">
        <authorList>
            <person name="Nguyen H.D."/>
            <person name="Kesanakurti P."/>
            <person name="Cullis J."/>
            <person name="Levesque C.A."/>
            <person name="Hambleton S."/>
        </authorList>
    </citation>
    <scope>NUCLEOTIDE SEQUENCE</scope>
    <source>
        <strain evidence="1">DAOMC 238032</strain>
    </source>
</reference>
<proteinExistence type="predicted"/>
<evidence type="ECO:0000313" key="2">
    <source>
        <dbReference type="Proteomes" id="UP000077671"/>
    </source>
</evidence>
<name>A0A177VEA9_9BASI</name>
<sequence>MVCARLLLIAPFLLLATLAISAPLTGPICPPCSTLSTASSLETRTEGSPSGDMWDPVLQGFVDNYNRIMDEARQTGLYHYENMSPEQKARVTELMSQAKYAAKEMFRNARIIEKVRLRRP</sequence>